<dbReference type="UniPathway" id="UPA00850"/>
<dbReference type="GO" id="GO:0008841">
    <property type="term" value="F:dihydrofolate synthase activity"/>
    <property type="evidence" value="ECO:0007669"/>
    <property type="project" value="TreeGrafter"/>
</dbReference>
<comment type="caution">
    <text evidence="8">The sequence shown here is derived from an EMBL/GenBank/DDBJ whole genome shotgun (WGS) entry which is preliminary data.</text>
</comment>
<dbReference type="GeneID" id="63801156"/>
<dbReference type="GO" id="GO:0005829">
    <property type="term" value="C:cytosol"/>
    <property type="evidence" value="ECO:0007669"/>
    <property type="project" value="TreeGrafter"/>
</dbReference>
<evidence type="ECO:0000313" key="8">
    <source>
        <dbReference type="EMBL" id="ORX72035.1"/>
    </source>
</evidence>
<dbReference type="SUPFAM" id="SSF53623">
    <property type="entry name" value="MurD-like peptide ligases, catalytic domain"/>
    <property type="match status" value="1"/>
</dbReference>
<evidence type="ECO:0000256" key="5">
    <source>
        <dbReference type="ARBA" id="ARBA00022840"/>
    </source>
</evidence>
<dbReference type="NCBIfam" id="TIGR01499">
    <property type="entry name" value="folC"/>
    <property type="match status" value="1"/>
</dbReference>
<dbReference type="AlphaFoldDB" id="A0A1Y1WF55"/>
<dbReference type="InterPro" id="IPR036615">
    <property type="entry name" value="Mur_ligase_C_dom_sf"/>
</dbReference>
<evidence type="ECO:0000256" key="2">
    <source>
        <dbReference type="ARBA" id="ARBA00022598"/>
    </source>
</evidence>
<dbReference type="InterPro" id="IPR036565">
    <property type="entry name" value="Mur-like_cat_sf"/>
</dbReference>
<protein>
    <submittedName>
        <fullName evidence="8">Mur ligase</fullName>
    </submittedName>
</protein>
<dbReference type="RefSeq" id="XP_040745459.1">
    <property type="nucleotide sequence ID" value="XM_040884508.1"/>
</dbReference>
<dbReference type="SUPFAM" id="SSF53244">
    <property type="entry name" value="MurD-like peptide ligases, peptide-binding domain"/>
    <property type="match status" value="1"/>
</dbReference>
<evidence type="ECO:0000259" key="7">
    <source>
        <dbReference type="Pfam" id="PF08245"/>
    </source>
</evidence>
<dbReference type="OrthoDB" id="5212574at2759"/>
<feature type="domain" description="Mur ligase central" evidence="7">
    <location>
        <begin position="37"/>
        <end position="182"/>
    </location>
</feature>
<name>A0A1Y1WF55_9FUNG</name>
<dbReference type="Gene3D" id="3.90.190.20">
    <property type="entry name" value="Mur ligase, C-terminal domain"/>
    <property type="match status" value="1"/>
</dbReference>
<dbReference type="GO" id="GO:0046872">
    <property type="term" value="F:metal ion binding"/>
    <property type="evidence" value="ECO:0007669"/>
    <property type="project" value="UniProtKB-KW"/>
</dbReference>
<dbReference type="Gene3D" id="3.40.1190.10">
    <property type="entry name" value="Mur-like, catalytic domain"/>
    <property type="match status" value="1"/>
</dbReference>
<dbReference type="GO" id="GO:0004326">
    <property type="term" value="F:tetrahydrofolylpolyglutamate synthase activity"/>
    <property type="evidence" value="ECO:0007669"/>
    <property type="project" value="InterPro"/>
</dbReference>
<dbReference type="GO" id="GO:0005739">
    <property type="term" value="C:mitochondrion"/>
    <property type="evidence" value="ECO:0007669"/>
    <property type="project" value="TreeGrafter"/>
</dbReference>
<dbReference type="GO" id="GO:0005524">
    <property type="term" value="F:ATP binding"/>
    <property type="evidence" value="ECO:0007669"/>
    <property type="project" value="UniProtKB-KW"/>
</dbReference>
<dbReference type="STRING" id="61395.A0A1Y1WF55"/>
<dbReference type="PANTHER" id="PTHR11136">
    <property type="entry name" value="FOLYLPOLYGLUTAMATE SYNTHASE-RELATED"/>
    <property type="match status" value="1"/>
</dbReference>
<keyword evidence="4" id="KW-0547">Nucleotide-binding</keyword>
<organism evidence="8 9">
    <name type="scientific">Linderina pennispora</name>
    <dbReference type="NCBI Taxonomy" id="61395"/>
    <lineage>
        <taxon>Eukaryota</taxon>
        <taxon>Fungi</taxon>
        <taxon>Fungi incertae sedis</taxon>
        <taxon>Zoopagomycota</taxon>
        <taxon>Kickxellomycotina</taxon>
        <taxon>Kickxellomycetes</taxon>
        <taxon>Kickxellales</taxon>
        <taxon>Kickxellaceae</taxon>
        <taxon>Linderina</taxon>
    </lineage>
</organism>
<keyword evidence="6" id="KW-0460">Magnesium</keyword>
<dbReference type="EMBL" id="MCFD01000003">
    <property type="protein sequence ID" value="ORX72035.1"/>
    <property type="molecule type" value="Genomic_DNA"/>
</dbReference>
<dbReference type="InterPro" id="IPR001645">
    <property type="entry name" value="Folylpolyglutamate_synth"/>
</dbReference>
<proteinExistence type="inferred from homology"/>
<comment type="similarity">
    <text evidence="1">Belongs to the folylpolyglutamate synthase family.</text>
</comment>
<dbReference type="Pfam" id="PF08245">
    <property type="entry name" value="Mur_ligase_M"/>
    <property type="match status" value="1"/>
</dbReference>
<evidence type="ECO:0000256" key="1">
    <source>
        <dbReference type="ARBA" id="ARBA00008276"/>
    </source>
</evidence>
<keyword evidence="5" id="KW-0067">ATP-binding</keyword>
<gene>
    <name evidence="8" type="ORF">DL89DRAFT_221254</name>
</gene>
<keyword evidence="2 8" id="KW-0436">Ligase</keyword>
<evidence type="ECO:0000313" key="9">
    <source>
        <dbReference type="Proteomes" id="UP000193922"/>
    </source>
</evidence>
<evidence type="ECO:0000256" key="6">
    <source>
        <dbReference type="ARBA" id="ARBA00022842"/>
    </source>
</evidence>
<evidence type="ECO:0000256" key="4">
    <source>
        <dbReference type="ARBA" id="ARBA00022741"/>
    </source>
</evidence>
<dbReference type="Proteomes" id="UP000193922">
    <property type="component" value="Unassembled WGS sequence"/>
</dbReference>
<dbReference type="InterPro" id="IPR013221">
    <property type="entry name" value="Mur_ligase_cen"/>
</dbReference>
<accession>A0A1Y1WF55</accession>
<keyword evidence="9" id="KW-1185">Reference proteome</keyword>
<evidence type="ECO:0000256" key="3">
    <source>
        <dbReference type="ARBA" id="ARBA00022723"/>
    </source>
</evidence>
<reference evidence="8 9" key="1">
    <citation type="submission" date="2016-07" db="EMBL/GenBank/DDBJ databases">
        <title>Pervasive Adenine N6-methylation of Active Genes in Fungi.</title>
        <authorList>
            <consortium name="DOE Joint Genome Institute"/>
            <person name="Mondo S.J."/>
            <person name="Dannebaum R.O."/>
            <person name="Kuo R.C."/>
            <person name="Labutti K."/>
            <person name="Haridas S."/>
            <person name="Kuo A."/>
            <person name="Salamov A."/>
            <person name="Ahrendt S.R."/>
            <person name="Lipzen A."/>
            <person name="Sullivan W."/>
            <person name="Andreopoulos W.B."/>
            <person name="Clum A."/>
            <person name="Lindquist E."/>
            <person name="Daum C."/>
            <person name="Ramamoorthy G.K."/>
            <person name="Gryganskyi A."/>
            <person name="Culley D."/>
            <person name="Magnuson J.K."/>
            <person name="James T.Y."/>
            <person name="O'Malley M.A."/>
            <person name="Stajich J.E."/>
            <person name="Spatafora J.W."/>
            <person name="Visel A."/>
            <person name="Grigoriev I.V."/>
        </authorList>
    </citation>
    <scope>NUCLEOTIDE SEQUENCE [LARGE SCALE GENOMIC DNA]</scope>
    <source>
        <strain evidence="8 9">ATCC 12442</strain>
    </source>
</reference>
<keyword evidence="3" id="KW-0479">Metal-binding</keyword>
<sequence>MTTDTAGKISLGLERITDFLRYRLPRDPRLGLRVVHVAGTNGKGSVCALISQALISAGYKTGTFNSPHFLEPNDAIRIQGVAIPASDYRDLRVWINDLDAKTASEHGRLSLFEQATAAALWWFAESKVDVAVIEVGMGGLRDATNVFGVSLVQCICAIDEDHVGMIGDTIEEIAQEKAGIIRPGSWVVLGTQGRSAAFHRVRQIAQKLSPARIRKRRGSHAAIAPPTPTTDVDLPLVLAGHYQAANAGIAFYALDVLRTHYGFDLLTDAAIQVGFQNVRWPGRLAWLRLRPAGDGLAHWLLADGAHNEPAAAELRKYVDTALRRFAQQRHILAGTAARTLNEPPPVRWIVGFTRGKDVAAILRQLVCPADVVWAVPFAQPDEMPWITCCDPGDIAHQVSAAFPDTPVTEFVSPIAAVEQLRVEQSADYLTVLCGSLYLVADLYRTLDIRPFDSAPV</sequence>
<dbReference type="PANTHER" id="PTHR11136:SF0">
    <property type="entry name" value="DIHYDROFOLATE SYNTHETASE-RELATED"/>
    <property type="match status" value="1"/>
</dbReference>